<protein>
    <submittedName>
        <fullName evidence="1">DUF1758 domain-containing protein</fullName>
    </submittedName>
</protein>
<evidence type="ECO:0000313" key="2">
    <source>
        <dbReference type="Proteomes" id="UP000887116"/>
    </source>
</evidence>
<accession>A0A8X6EZE3</accession>
<keyword evidence="2" id="KW-1185">Reference proteome</keyword>
<comment type="caution">
    <text evidence="1">The sequence shown here is derived from an EMBL/GenBank/DDBJ whole genome shotgun (WGS) entry which is preliminary data.</text>
</comment>
<dbReference type="EMBL" id="BMAO01000416">
    <property type="protein sequence ID" value="GFQ66760.1"/>
    <property type="molecule type" value="Genomic_DNA"/>
</dbReference>
<dbReference type="OrthoDB" id="6436735at2759"/>
<organism evidence="1 2">
    <name type="scientific">Trichonephila clavata</name>
    <name type="common">Joro spider</name>
    <name type="synonym">Nephila clavata</name>
    <dbReference type="NCBI Taxonomy" id="2740835"/>
    <lineage>
        <taxon>Eukaryota</taxon>
        <taxon>Metazoa</taxon>
        <taxon>Ecdysozoa</taxon>
        <taxon>Arthropoda</taxon>
        <taxon>Chelicerata</taxon>
        <taxon>Arachnida</taxon>
        <taxon>Araneae</taxon>
        <taxon>Araneomorphae</taxon>
        <taxon>Entelegynae</taxon>
        <taxon>Araneoidea</taxon>
        <taxon>Nephilidae</taxon>
        <taxon>Trichonephila</taxon>
    </lineage>
</organism>
<dbReference type="AlphaFoldDB" id="A0A8X6EZE3"/>
<proteinExistence type="predicted"/>
<sequence>MQSHLIRVENESNIDSILQQFWQTEELSIKKLSLSEEEEFCENHFTATYKINKEGRFVVKLHIYRDINKLGNTRGMAVSRLFAIEIKFKSDAEFEWEYKSFMEEYEKLGHMSRNKELVAKISYFLPHHAVPRKESITTKLRVVFDGSYKSPNSNSLNSVSGVGQILQPDIFTLLVRFRVNKIAFMADIKQMYRQKLTDPDDQNWQRIVWRKSLYYNIKEYKLFTVTYGAASAPFLATRCLHQTSLDCKHPKLLNYLI</sequence>
<reference evidence="1" key="1">
    <citation type="submission" date="2020-07" db="EMBL/GenBank/DDBJ databases">
        <title>Multicomponent nature underlies the extraordinary mechanical properties of spider dragline silk.</title>
        <authorList>
            <person name="Kono N."/>
            <person name="Nakamura H."/>
            <person name="Mori M."/>
            <person name="Yoshida Y."/>
            <person name="Ohtoshi R."/>
            <person name="Malay A.D."/>
            <person name="Moran D.A.P."/>
            <person name="Tomita M."/>
            <person name="Numata K."/>
            <person name="Arakawa K."/>
        </authorList>
    </citation>
    <scope>NUCLEOTIDE SEQUENCE</scope>
</reference>
<gene>
    <name evidence="1" type="primary">AVEN_242173_1</name>
    <name evidence="1" type="ORF">TNCT_234241</name>
</gene>
<dbReference type="GO" id="GO:0071897">
    <property type="term" value="P:DNA biosynthetic process"/>
    <property type="evidence" value="ECO:0007669"/>
    <property type="project" value="UniProtKB-ARBA"/>
</dbReference>
<evidence type="ECO:0000313" key="1">
    <source>
        <dbReference type="EMBL" id="GFQ66760.1"/>
    </source>
</evidence>
<dbReference type="InterPro" id="IPR043502">
    <property type="entry name" value="DNA/RNA_pol_sf"/>
</dbReference>
<dbReference type="PANTHER" id="PTHR47331">
    <property type="entry name" value="PHD-TYPE DOMAIN-CONTAINING PROTEIN"/>
    <property type="match status" value="1"/>
</dbReference>
<dbReference type="SUPFAM" id="SSF56672">
    <property type="entry name" value="DNA/RNA polymerases"/>
    <property type="match status" value="1"/>
</dbReference>
<name>A0A8X6EZE3_TRICU</name>
<dbReference type="PANTHER" id="PTHR47331:SF5">
    <property type="entry name" value="RIBONUCLEASE H"/>
    <property type="match status" value="1"/>
</dbReference>
<dbReference type="Proteomes" id="UP000887116">
    <property type="component" value="Unassembled WGS sequence"/>
</dbReference>